<dbReference type="EMBL" id="CP093547">
    <property type="protein sequence ID" value="UNP30551.1"/>
    <property type="molecule type" value="Genomic_DNA"/>
</dbReference>
<dbReference type="InterPro" id="IPR050879">
    <property type="entry name" value="Acyltransferase_3"/>
</dbReference>
<evidence type="ECO:0000259" key="2">
    <source>
        <dbReference type="Pfam" id="PF01757"/>
    </source>
</evidence>
<keyword evidence="3" id="KW-0808">Transferase</keyword>
<reference evidence="3 4" key="1">
    <citation type="submission" date="2022-03" db="EMBL/GenBank/DDBJ databases">
        <title>Complete genome sequence of Lysobacter capsici VKM B-2533 and Lysobacter gummosus 10.1.1, promising sources of lytic agents.</title>
        <authorList>
            <person name="Tarlachkov S.V."/>
            <person name="Kudryakova I.V."/>
            <person name="Afoshin A.S."/>
            <person name="Leontyevskaya E.A."/>
            <person name="Leontyevskaya N.V."/>
        </authorList>
    </citation>
    <scope>NUCLEOTIDE SEQUENCE [LARGE SCALE GENOMIC DNA]</scope>
    <source>
        <strain evidence="3 4">10.1.1</strain>
    </source>
</reference>
<dbReference type="GO" id="GO:0016746">
    <property type="term" value="F:acyltransferase activity"/>
    <property type="evidence" value="ECO:0007669"/>
    <property type="project" value="UniProtKB-KW"/>
</dbReference>
<keyword evidence="1" id="KW-0812">Transmembrane</keyword>
<feature type="domain" description="Acyltransferase 3" evidence="2">
    <location>
        <begin position="42"/>
        <end position="383"/>
    </location>
</feature>
<dbReference type="Pfam" id="PF01757">
    <property type="entry name" value="Acyl_transf_3"/>
    <property type="match status" value="1"/>
</dbReference>
<feature type="transmembrane region" description="Helical" evidence="1">
    <location>
        <begin position="162"/>
        <end position="186"/>
    </location>
</feature>
<feature type="transmembrane region" description="Helical" evidence="1">
    <location>
        <begin position="224"/>
        <end position="245"/>
    </location>
</feature>
<evidence type="ECO:0000256" key="1">
    <source>
        <dbReference type="SAM" id="Phobius"/>
    </source>
</evidence>
<name>A0ABY3XFZ2_9GAMM</name>
<keyword evidence="1" id="KW-1133">Transmembrane helix</keyword>
<keyword evidence="1" id="KW-0472">Membrane</keyword>
<gene>
    <name evidence="3" type="ORF">MOV92_04585</name>
</gene>
<keyword evidence="4" id="KW-1185">Reference proteome</keyword>
<feature type="transmembrane region" description="Helical" evidence="1">
    <location>
        <begin position="193"/>
        <end position="212"/>
    </location>
</feature>
<feature type="transmembrane region" description="Helical" evidence="1">
    <location>
        <begin position="73"/>
        <end position="96"/>
    </location>
</feature>
<dbReference type="PANTHER" id="PTHR23028">
    <property type="entry name" value="ACETYLTRANSFERASE"/>
    <property type="match status" value="1"/>
</dbReference>
<feature type="transmembrane region" description="Helical" evidence="1">
    <location>
        <begin position="284"/>
        <end position="304"/>
    </location>
</feature>
<dbReference type="PANTHER" id="PTHR23028:SF53">
    <property type="entry name" value="ACYL_TRANSF_3 DOMAIN-CONTAINING PROTEIN"/>
    <property type="match status" value="1"/>
</dbReference>
<feature type="transmembrane region" description="Helical" evidence="1">
    <location>
        <begin position="45"/>
        <end position="61"/>
    </location>
</feature>
<keyword evidence="3" id="KW-0012">Acyltransferase</keyword>
<feature type="transmembrane region" description="Helical" evidence="1">
    <location>
        <begin position="316"/>
        <end position="341"/>
    </location>
</feature>
<sequence length="416" mass="44588">MSDRAPSRAGEGIAGHRAGRSLTAVESAYMPQDPQALPRLPQLDALRGLAALYVVLYHVMAMPDPDLQVPAAALPIVGMGGSGVVLFFVMSAFSLCMTWPRHVASGLPLRSFYLSRLFRIAPLLLVLLAVMVLRDQLRQPARYGASEIGWNLSMLFGLSPQWQAGIVMGSWTIGVEMLFYAVFPLLALYARRLFAQLALLAASYALAQWAALAAPPSLAFLGNGYGLLTQMPIFVLGCVVFGLWRRLRKRPPVQRRAIGLGALALGAAGLAALVYGGLPASRWATLWHLSALGYALVLLGLLLAGESGGVRSFAGVLTGAVVGMLVNRITCFLGAISYSLYLLHPFVVSRLYGVFARLYAALPDSAAYAACLALSLALAIPVSWLTYRLVELPGMRWGRRAFERTKASRAVASAAA</sequence>
<accession>A0ABY3XFZ2</accession>
<dbReference type="RefSeq" id="WP_083512304.1">
    <property type="nucleotide sequence ID" value="NZ_CP011131.1"/>
</dbReference>
<feature type="transmembrane region" description="Helical" evidence="1">
    <location>
        <begin position="117"/>
        <end position="133"/>
    </location>
</feature>
<evidence type="ECO:0000313" key="3">
    <source>
        <dbReference type="EMBL" id="UNP30551.1"/>
    </source>
</evidence>
<protein>
    <submittedName>
        <fullName evidence="3">Acyltransferase</fullName>
    </submittedName>
</protein>
<feature type="transmembrane region" description="Helical" evidence="1">
    <location>
        <begin position="366"/>
        <end position="390"/>
    </location>
</feature>
<evidence type="ECO:0000313" key="4">
    <source>
        <dbReference type="Proteomes" id="UP000829194"/>
    </source>
</evidence>
<feature type="transmembrane region" description="Helical" evidence="1">
    <location>
        <begin position="257"/>
        <end position="278"/>
    </location>
</feature>
<organism evidence="3 4">
    <name type="scientific">Lysobacter gummosus</name>
    <dbReference type="NCBI Taxonomy" id="262324"/>
    <lineage>
        <taxon>Bacteria</taxon>
        <taxon>Pseudomonadati</taxon>
        <taxon>Pseudomonadota</taxon>
        <taxon>Gammaproteobacteria</taxon>
        <taxon>Lysobacterales</taxon>
        <taxon>Lysobacteraceae</taxon>
        <taxon>Lysobacter</taxon>
    </lineage>
</organism>
<proteinExistence type="predicted"/>
<dbReference type="Proteomes" id="UP000829194">
    <property type="component" value="Chromosome"/>
</dbReference>
<dbReference type="InterPro" id="IPR002656">
    <property type="entry name" value="Acyl_transf_3_dom"/>
</dbReference>